<evidence type="ECO:0000313" key="3">
    <source>
        <dbReference type="Proteomes" id="UP001256827"/>
    </source>
</evidence>
<proteinExistence type="predicted"/>
<dbReference type="InterPro" id="IPR044056">
    <property type="entry name" value="InlI_Ig-like"/>
</dbReference>
<protein>
    <recommendedName>
        <fullName evidence="1">Internalin I Ig-like domain-containing protein</fullName>
    </recommendedName>
</protein>
<accession>A0ABY9SZ46</accession>
<evidence type="ECO:0000313" key="2">
    <source>
        <dbReference type="EMBL" id="WNC13090.1"/>
    </source>
</evidence>
<keyword evidence="3" id="KW-1185">Reference proteome</keyword>
<organism evidence="2 3">
    <name type="scientific">Brevibacillus brevis</name>
    <name type="common">Bacillus brevis</name>
    <dbReference type="NCBI Taxonomy" id="1393"/>
    <lineage>
        <taxon>Bacteria</taxon>
        <taxon>Bacillati</taxon>
        <taxon>Bacillota</taxon>
        <taxon>Bacilli</taxon>
        <taxon>Bacillales</taxon>
        <taxon>Paenibacillaceae</taxon>
        <taxon>Brevibacillus</taxon>
    </lineage>
</organism>
<sequence>MRNRQKTLLPLIVIAFLMVTVLPASGFSTSKPPVIYSLTINGQNAPTVYADVGEVSYSILLESFSANKKALVSLEYRNTETNQLTTVFEEQWLEEKTNSGTFALQKGTYEVTLHAKDEEGNVAQPYTVTVIVGSDTNLKLLEVSPNPILIKRDKETRDVSVTVENQSPSPKTTQVAWKWEGDQQWQEVKEVTLPGRYENLGRQAISFSITFDMQGKKERAMEFEVNPDHNPLEKDYGDNHANTLVQFDFPDLEIGEGILTGKTATGITVEFPVKQKDLPGRTQTLVTSMEYGLGAEATKLGEISNISLGVGEEKLISATFPLQNTVYARLNPHENAPPVELYGFHNNLEVTTLDLTKNLNLYVKSVKGGVYRQGDNVTTVVQVGNIPDSVMPEAVDLVLRFDGKEVGRQSVHLNPGEEREVPFEWKRPVTGKLERMTYKLEAEIHPQPRKFDEITYADNIKSASVVLLPEEVVGAACRGAKVQTTAVSGTYEYYCNCTPTGCSICTGKYYESIVVTPEYQTATVKAGMGFAYKLNTEYHNSNPHNGSNHDFSKIIAEFDTEEYQGDTIVLPSVELVPKHAPPVSENIWQFPRAKIERGQKDIEAIEYLHTLDPLEVDESQYVDGQNKYYTSFYQKDGTYPFAVKGEGAGVTFITHTDIKGNTTVTPVSPRLATCIDQAYNIQGSPHDDYIYRRVDPNNPYPHNIRPGWDWLEHEWYFDELVPWYNSNGKENSNGIEVEEFSVYPQEARR</sequence>
<dbReference type="Gene3D" id="2.60.40.10">
    <property type="entry name" value="Immunoglobulins"/>
    <property type="match status" value="2"/>
</dbReference>
<dbReference type="Proteomes" id="UP001256827">
    <property type="component" value="Chromosome"/>
</dbReference>
<gene>
    <name evidence="2" type="ORF">RGB73_20530</name>
</gene>
<name>A0ABY9SZ46_BREBE</name>
<dbReference type="InterPro" id="IPR013783">
    <property type="entry name" value="Ig-like_fold"/>
</dbReference>
<dbReference type="EMBL" id="CP134050">
    <property type="protein sequence ID" value="WNC13090.1"/>
    <property type="molecule type" value="Genomic_DNA"/>
</dbReference>
<evidence type="ECO:0000259" key="1">
    <source>
        <dbReference type="Pfam" id="PF18981"/>
    </source>
</evidence>
<reference evidence="2 3" key="1">
    <citation type="submission" date="2023-09" db="EMBL/GenBank/DDBJ databases">
        <title>Complete Genome and Methylome dissection of Bacillus brevis NEB573 original source of BbsI restriction endonuclease.</title>
        <authorList>
            <person name="Fomenkov A."/>
            <person name="Roberts R.D."/>
        </authorList>
    </citation>
    <scope>NUCLEOTIDE SEQUENCE [LARGE SCALE GENOMIC DNA]</scope>
    <source>
        <strain evidence="2 3">NEB573</strain>
    </source>
</reference>
<dbReference type="Pfam" id="PF18981">
    <property type="entry name" value="InlK_D3"/>
    <property type="match status" value="1"/>
</dbReference>
<feature type="domain" description="Internalin I Ig-like" evidence="1">
    <location>
        <begin position="105"/>
        <end position="132"/>
    </location>
</feature>
<dbReference type="RefSeq" id="WP_310764581.1">
    <property type="nucleotide sequence ID" value="NZ_CP134050.1"/>
</dbReference>